<sequence>MVFSSYSNASYLPLDSDQGVTFYKNENLLFAPAPAAASPTALVCRRNNPVAAAMLSTSTGSSPFSGQPLLHGNRQHHGSSNGYYGYVPPANPMPKLMSTEQAAGTTPPAAVDAHRVINGSNGVGGVLLDSSTRPVAVDDSYSMDCGGMAQVENYQQQQHQQHLRKRKECSEEVEANCKRRKTWLEQPNDAGFVHSPNWNQSSTQQMDCQDQPMDIFSPQPQFHQSPITMNAPTTIAFNGFQHHPELQQQQQTMISTPPMPAAPQQHTILQPKSFVHSPNWNQSSTQQMDCQDQPMDIFSPQPQFHQSPITMNAPTTIAFNGFQHHPELQQQQQTMISTPPMPAAPQQHTILQPKNRLFRASSPIPKMSLGSSELAVADKQSIHQLRHNHRPILGDDCQQLEDLFISLHGSGFYLAC</sequence>
<evidence type="ECO:0000313" key="2">
    <source>
        <dbReference type="Proteomes" id="UP000008820"/>
    </source>
</evidence>
<proteinExistence type="predicted"/>
<evidence type="ECO:0000313" key="1">
    <source>
        <dbReference type="EnsemblMetazoa" id="AAEL025238-PA"/>
    </source>
</evidence>
<reference evidence="1" key="2">
    <citation type="submission" date="2020-05" db="UniProtKB">
        <authorList>
            <consortium name="EnsemblMetazoa"/>
        </authorList>
    </citation>
    <scope>IDENTIFICATION</scope>
    <source>
        <strain evidence="1">LVP_AGWG</strain>
    </source>
</reference>
<gene>
    <name evidence="1" type="primary">110677715</name>
</gene>
<reference evidence="1 2" key="1">
    <citation type="submission" date="2017-06" db="EMBL/GenBank/DDBJ databases">
        <title>Aedes aegypti genome working group (AGWG) sequencing and assembly.</title>
        <authorList>
            <consortium name="Aedes aegypti Genome Working Group (AGWG)"/>
            <person name="Matthews B.J."/>
        </authorList>
    </citation>
    <scope>NUCLEOTIDE SEQUENCE [LARGE SCALE GENOMIC DNA]</scope>
    <source>
        <strain evidence="1 2">LVP_AGWG</strain>
    </source>
</reference>
<dbReference type="EnsemblMetazoa" id="AAEL025238-RA">
    <property type="protein sequence ID" value="AAEL025238-PA"/>
    <property type="gene ID" value="AAEL025238"/>
</dbReference>
<organism evidence="1 2">
    <name type="scientific">Aedes aegypti</name>
    <name type="common">Yellowfever mosquito</name>
    <name type="synonym">Culex aegypti</name>
    <dbReference type="NCBI Taxonomy" id="7159"/>
    <lineage>
        <taxon>Eukaryota</taxon>
        <taxon>Metazoa</taxon>
        <taxon>Ecdysozoa</taxon>
        <taxon>Arthropoda</taxon>
        <taxon>Hexapoda</taxon>
        <taxon>Insecta</taxon>
        <taxon>Pterygota</taxon>
        <taxon>Neoptera</taxon>
        <taxon>Endopterygota</taxon>
        <taxon>Diptera</taxon>
        <taxon>Nematocera</taxon>
        <taxon>Culicoidea</taxon>
        <taxon>Culicidae</taxon>
        <taxon>Culicinae</taxon>
        <taxon>Aedini</taxon>
        <taxon>Aedes</taxon>
        <taxon>Stegomyia</taxon>
    </lineage>
</organism>
<protein>
    <submittedName>
        <fullName evidence="1">Uncharacterized protein</fullName>
    </submittedName>
</protein>
<dbReference type="Proteomes" id="UP000008820">
    <property type="component" value="Chromosome 3"/>
</dbReference>
<dbReference type="OrthoDB" id="7738725at2759"/>
<dbReference type="InParanoid" id="A0A6I8U374"/>
<accession>A0A6I8U374</accession>
<dbReference type="AlphaFoldDB" id="A0A6I8U374"/>
<keyword evidence="2" id="KW-1185">Reference proteome</keyword>
<name>A0A6I8U374_AEDAE</name>